<evidence type="ECO:0000313" key="3">
    <source>
        <dbReference type="Proteomes" id="UP000041254"/>
    </source>
</evidence>
<dbReference type="EMBL" id="CDMY01000231">
    <property type="protein sequence ID" value="CEL95575.1"/>
    <property type="molecule type" value="Genomic_DNA"/>
</dbReference>
<dbReference type="Proteomes" id="UP000041254">
    <property type="component" value="Unassembled WGS sequence"/>
</dbReference>
<evidence type="ECO:0000256" key="1">
    <source>
        <dbReference type="SAM" id="SignalP"/>
    </source>
</evidence>
<dbReference type="InParanoid" id="A0A0G4EHY9"/>
<feature type="chain" id="PRO_5005187150" evidence="1">
    <location>
        <begin position="21"/>
        <end position="247"/>
    </location>
</feature>
<proteinExistence type="predicted"/>
<name>A0A0G4EHY9_VITBC</name>
<gene>
    <name evidence="2" type="ORF">Vbra_7421</name>
</gene>
<organism evidence="2 3">
    <name type="scientific">Vitrella brassicaformis (strain CCMP3155)</name>
    <dbReference type="NCBI Taxonomy" id="1169540"/>
    <lineage>
        <taxon>Eukaryota</taxon>
        <taxon>Sar</taxon>
        <taxon>Alveolata</taxon>
        <taxon>Colpodellida</taxon>
        <taxon>Vitrellaceae</taxon>
        <taxon>Vitrella</taxon>
    </lineage>
</organism>
<keyword evidence="3" id="KW-1185">Reference proteome</keyword>
<dbReference type="AlphaFoldDB" id="A0A0G4EHY9"/>
<protein>
    <submittedName>
        <fullName evidence="2">Uncharacterized protein</fullName>
    </submittedName>
</protein>
<reference evidence="2 3" key="1">
    <citation type="submission" date="2014-11" db="EMBL/GenBank/DDBJ databases">
        <authorList>
            <person name="Zhu J."/>
            <person name="Qi W."/>
            <person name="Song R."/>
        </authorList>
    </citation>
    <scope>NUCLEOTIDE SEQUENCE [LARGE SCALE GENOMIC DNA]</scope>
</reference>
<accession>A0A0G4EHY9</accession>
<evidence type="ECO:0000313" key="2">
    <source>
        <dbReference type="EMBL" id="CEL95575.1"/>
    </source>
</evidence>
<feature type="signal peptide" evidence="1">
    <location>
        <begin position="1"/>
        <end position="20"/>
    </location>
</feature>
<dbReference type="VEuPathDB" id="CryptoDB:Vbra_7421"/>
<keyword evidence="1" id="KW-0732">Signal</keyword>
<sequence length="247" mass="26591">MSATALFLLAAAFAQPVVQSSLPSPLDANLQLREKLEDIRGKIELLHRSREDGKSLKRRENVKMSVRDAAGSVKKVGAARLTKDDVSQVTEQTDGYEEICATLAFEGNMKPHIVNAFVGKKTRQVILDVTVPLNSIPEGIKEPVLVIASNSLVGDVDITVQGVMNEVVGESDADTDKDRITFEDVVFIAPSEELIKNPPPTGVAFLTVNFTAETVSTAQVGFFLSTETCKLPVELADSVLIGDAIVV</sequence>